<evidence type="ECO:0000256" key="1">
    <source>
        <dbReference type="SAM" id="MobiDB-lite"/>
    </source>
</evidence>
<organism evidence="2 3">
    <name type="scientific">Mauremys mutica</name>
    <name type="common">yellowpond turtle</name>
    <dbReference type="NCBI Taxonomy" id="74926"/>
    <lineage>
        <taxon>Eukaryota</taxon>
        <taxon>Metazoa</taxon>
        <taxon>Chordata</taxon>
        <taxon>Craniata</taxon>
        <taxon>Vertebrata</taxon>
        <taxon>Euteleostomi</taxon>
        <taxon>Archelosauria</taxon>
        <taxon>Testudinata</taxon>
        <taxon>Testudines</taxon>
        <taxon>Cryptodira</taxon>
        <taxon>Durocryptodira</taxon>
        <taxon>Testudinoidea</taxon>
        <taxon>Geoemydidae</taxon>
        <taxon>Geoemydinae</taxon>
        <taxon>Mauremys</taxon>
    </lineage>
</organism>
<feature type="region of interest" description="Disordered" evidence="1">
    <location>
        <begin position="1"/>
        <end position="39"/>
    </location>
</feature>
<proteinExistence type="predicted"/>
<dbReference type="EMBL" id="JAHDVG010000483">
    <property type="protein sequence ID" value="KAH1172099.1"/>
    <property type="molecule type" value="Genomic_DNA"/>
</dbReference>
<reference evidence="2" key="1">
    <citation type="submission" date="2021-09" db="EMBL/GenBank/DDBJ databases">
        <title>The genome of Mauremys mutica provides insights into the evolution of semi-aquatic lifestyle.</title>
        <authorList>
            <person name="Gong S."/>
            <person name="Gao Y."/>
        </authorList>
    </citation>
    <scope>NUCLEOTIDE SEQUENCE</scope>
    <source>
        <strain evidence="2">MM-2020</strain>
        <tissue evidence="2">Muscle</tissue>
    </source>
</reference>
<evidence type="ECO:0000313" key="3">
    <source>
        <dbReference type="Proteomes" id="UP000827986"/>
    </source>
</evidence>
<name>A0A9D3X1I9_9SAUR</name>
<evidence type="ECO:0000313" key="2">
    <source>
        <dbReference type="EMBL" id="KAH1172099.1"/>
    </source>
</evidence>
<accession>A0A9D3X1I9</accession>
<keyword evidence="3" id="KW-1185">Reference proteome</keyword>
<dbReference type="Proteomes" id="UP000827986">
    <property type="component" value="Unassembled WGS sequence"/>
</dbReference>
<protein>
    <submittedName>
        <fullName evidence="2">Uncharacterized protein</fullName>
    </submittedName>
</protein>
<comment type="caution">
    <text evidence="2">The sequence shown here is derived from an EMBL/GenBank/DDBJ whole genome shotgun (WGS) entry which is preliminary data.</text>
</comment>
<dbReference type="AlphaFoldDB" id="A0A9D3X1I9"/>
<feature type="region of interest" description="Disordered" evidence="1">
    <location>
        <begin position="61"/>
        <end position="107"/>
    </location>
</feature>
<gene>
    <name evidence="2" type="ORF">KIL84_007717</name>
</gene>
<sequence length="107" mass="11269">MALQWPAAHTVPPGASGLPPTQARLPHTGSSIQLGRTSFPRRLTRACPGWGQGPPCLYLPPDDRLGTGPPPCLYPPPDDRLGTGPPMSVPPHDRLGTGIPMSVPTPR</sequence>